<dbReference type="EMBL" id="SJST01000001">
    <property type="protein sequence ID" value="TCD16186.1"/>
    <property type="molecule type" value="Genomic_DNA"/>
</dbReference>
<dbReference type="RefSeq" id="WP_131564830.1">
    <property type="nucleotide sequence ID" value="NZ_JAINFK010000001.1"/>
</dbReference>
<evidence type="ECO:0000313" key="2">
    <source>
        <dbReference type="Proteomes" id="UP000291301"/>
    </source>
</evidence>
<dbReference type="AlphaFoldDB" id="A0A4R0PEG0"/>
<reference evidence="1 2" key="1">
    <citation type="journal article" date="2015" name="Antonie Van Leeuwenhoek">
        <title>Oricola cellulosilytica gen. nov., sp. nov., a cellulose-degrading bacterium of the family Phyllobacteriaceae isolated from surface seashore water, and emended descriptions of Mesorhizobium loti and Phyllobacterium myrsinacearum.</title>
        <authorList>
            <person name="Hameed A."/>
            <person name="Shahina M."/>
            <person name="Lai W.A."/>
            <person name="Lin S.Y."/>
            <person name="Young L.S."/>
            <person name="Liu Y.C."/>
            <person name="Hsu Y.H."/>
            <person name="Young C.C."/>
        </authorList>
    </citation>
    <scope>NUCLEOTIDE SEQUENCE [LARGE SCALE GENOMIC DNA]</scope>
    <source>
        <strain evidence="1 2">KCTC 52183</strain>
    </source>
</reference>
<proteinExistence type="predicted"/>
<sequence length="161" mass="17447">MLTQTIDHEIESLVADSIAQLAAELRLVDISDYIAYLRMERFGCVADIVRDAAELFFAPGFVTFEGDGEASADWGAAPEVTLMLVLNGARTRAHVALKLCVDHAEVKLGYIDSALVLENGTDRTLLLADDISDNILGLRRKTARLTPRHGVSGRAAPRAPT</sequence>
<keyword evidence="2" id="KW-1185">Reference proteome</keyword>
<protein>
    <submittedName>
        <fullName evidence="1">Uncharacterized protein</fullName>
    </submittedName>
</protein>
<name>A0A4R0PEG0_9HYPH</name>
<comment type="caution">
    <text evidence="1">The sequence shown here is derived from an EMBL/GenBank/DDBJ whole genome shotgun (WGS) entry which is preliminary data.</text>
</comment>
<accession>A0A4R0PEG0</accession>
<organism evidence="1 2">
    <name type="scientific">Oricola cellulosilytica</name>
    <dbReference type="NCBI Taxonomy" id="1429082"/>
    <lineage>
        <taxon>Bacteria</taxon>
        <taxon>Pseudomonadati</taxon>
        <taxon>Pseudomonadota</taxon>
        <taxon>Alphaproteobacteria</taxon>
        <taxon>Hyphomicrobiales</taxon>
        <taxon>Ahrensiaceae</taxon>
        <taxon>Oricola</taxon>
    </lineage>
</organism>
<dbReference type="Proteomes" id="UP000291301">
    <property type="component" value="Unassembled WGS sequence"/>
</dbReference>
<gene>
    <name evidence="1" type="ORF">E0D97_01765</name>
</gene>
<evidence type="ECO:0000313" key="1">
    <source>
        <dbReference type="EMBL" id="TCD16186.1"/>
    </source>
</evidence>
<dbReference type="OrthoDB" id="7862614at2"/>